<dbReference type="Proteomes" id="UP000663722">
    <property type="component" value="Chromosome"/>
</dbReference>
<evidence type="ECO:0000313" key="1">
    <source>
        <dbReference type="EMBL" id="QTA93920.1"/>
    </source>
</evidence>
<sequence length="48" mass="5722">MPEIFRIVKNKACPRPVRIGEFQVFLPDLSIRQEHLNFLICQFGFILF</sequence>
<dbReference type="KEGG" id="dmm:dnm_100280"/>
<accession>A0A975BYV8</accession>
<protein>
    <submittedName>
        <fullName evidence="1">Uncharacterized protein</fullName>
    </submittedName>
</protein>
<dbReference type="AlphaFoldDB" id="A0A975BYV8"/>
<name>A0A975BYV8_9BACT</name>
<gene>
    <name evidence="1" type="ORF">dnm_100280</name>
</gene>
<evidence type="ECO:0000313" key="2">
    <source>
        <dbReference type="Proteomes" id="UP000663722"/>
    </source>
</evidence>
<dbReference type="EMBL" id="CP061800">
    <property type="protein sequence ID" value="QTA93920.1"/>
    <property type="molecule type" value="Genomic_DNA"/>
</dbReference>
<proteinExistence type="predicted"/>
<reference evidence="1" key="1">
    <citation type="journal article" date="2021" name="Microb. Physiol.">
        <title>Proteogenomic Insights into the Physiology of Marine, Sulfate-Reducing, Filamentous Desulfonema limicola and Desulfonema magnum.</title>
        <authorList>
            <person name="Schnaars V."/>
            <person name="Wohlbrand L."/>
            <person name="Scheve S."/>
            <person name="Hinrichs C."/>
            <person name="Reinhardt R."/>
            <person name="Rabus R."/>
        </authorList>
    </citation>
    <scope>NUCLEOTIDE SEQUENCE</scope>
    <source>
        <strain evidence="1">4be13</strain>
    </source>
</reference>
<organism evidence="1 2">
    <name type="scientific">Desulfonema magnum</name>
    <dbReference type="NCBI Taxonomy" id="45655"/>
    <lineage>
        <taxon>Bacteria</taxon>
        <taxon>Pseudomonadati</taxon>
        <taxon>Thermodesulfobacteriota</taxon>
        <taxon>Desulfobacteria</taxon>
        <taxon>Desulfobacterales</taxon>
        <taxon>Desulfococcaceae</taxon>
        <taxon>Desulfonema</taxon>
    </lineage>
</organism>
<keyword evidence="2" id="KW-1185">Reference proteome</keyword>